<feature type="signal peptide" evidence="7">
    <location>
        <begin position="1"/>
        <end position="20"/>
    </location>
</feature>
<proteinExistence type="predicted"/>
<organism evidence="9 10">
    <name type="scientific">Columba livia</name>
    <name type="common">Rock dove</name>
    <dbReference type="NCBI Taxonomy" id="8932"/>
    <lineage>
        <taxon>Eukaryota</taxon>
        <taxon>Metazoa</taxon>
        <taxon>Chordata</taxon>
        <taxon>Craniata</taxon>
        <taxon>Vertebrata</taxon>
        <taxon>Euteleostomi</taxon>
        <taxon>Archelosauria</taxon>
        <taxon>Archosauria</taxon>
        <taxon>Dinosauria</taxon>
        <taxon>Saurischia</taxon>
        <taxon>Theropoda</taxon>
        <taxon>Coelurosauria</taxon>
        <taxon>Aves</taxon>
        <taxon>Neognathae</taxon>
        <taxon>Neoaves</taxon>
        <taxon>Columbimorphae</taxon>
        <taxon>Columbiformes</taxon>
        <taxon>Columbidae</taxon>
        <taxon>Columba</taxon>
    </lineage>
</organism>
<evidence type="ECO:0000256" key="4">
    <source>
        <dbReference type="ARBA" id="ARBA00023157"/>
    </source>
</evidence>
<evidence type="ECO:0000256" key="6">
    <source>
        <dbReference type="ARBA" id="ARBA00079996"/>
    </source>
</evidence>
<dbReference type="InterPro" id="IPR007084">
    <property type="entry name" value="BRICHOS_dom"/>
</dbReference>
<feature type="chain" id="PRO_5014152841" description="Gastrokine-2" evidence="7">
    <location>
        <begin position="21"/>
        <end position="184"/>
    </location>
</feature>
<dbReference type="GO" id="GO:0005576">
    <property type="term" value="C:extracellular region"/>
    <property type="evidence" value="ECO:0007669"/>
    <property type="project" value="UniProtKB-SubCell"/>
</dbReference>
<dbReference type="InterPro" id="IPR051772">
    <property type="entry name" value="Gastrokine"/>
</dbReference>
<comment type="caution">
    <text evidence="9">The sequence shown here is derived from an EMBL/GenBank/DDBJ whole genome shotgun (WGS) entry which is preliminary data.</text>
</comment>
<evidence type="ECO:0000313" key="10">
    <source>
        <dbReference type="Proteomes" id="UP000053872"/>
    </source>
</evidence>
<gene>
    <name evidence="9" type="primary">GKN2</name>
    <name evidence="9" type="ORF">A306_00013733</name>
</gene>
<dbReference type="InParanoid" id="A0A2I0LLF0"/>
<dbReference type="EMBL" id="AKCR02000216">
    <property type="protein sequence ID" value="PKK18261.1"/>
    <property type="molecule type" value="Genomic_DNA"/>
</dbReference>
<evidence type="ECO:0000256" key="2">
    <source>
        <dbReference type="ARBA" id="ARBA00022525"/>
    </source>
</evidence>
<evidence type="ECO:0000259" key="8">
    <source>
        <dbReference type="PROSITE" id="PS50869"/>
    </source>
</evidence>
<dbReference type="Proteomes" id="UP000053872">
    <property type="component" value="Unassembled WGS sequence"/>
</dbReference>
<dbReference type="PROSITE" id="PS50869">
    <property type="entry name" value="BRICHOS"/>
    <property type="match status" value="1"/>
</dbReference>
<dbReference type="OrthoDB" id="5977941at2759"/>
<accession>A0A2I0LLF0</accession>
<sequence>MNGFAAAVVLLGVLWAPISALEGFSLLDPVNGYVTGTMTIDGGNHVVDVHVRSGVFSSDTIFDYSTGYVATRLFSRNACFIMKLDKDRIPGLERLSRVAFERQTMRTVYSPDNVWVEFQSGRSRLGDVEDWLRYGKPIERLCAGLPLYQLSNTQPPTNASACASAGIPSILGINICENLTAEGY</sequence>
<keyword evidence="10" id="KW-1185">Reference proteome</keyword>
<evidence type="ECO:0000256" key="3">
    <source>
        <dbReference type="ARBA" id="ARBA00022729"/>
    </source>
</evidence>
<protein>
    <recommendedName>
        <fullName evidence="5">Gastrokine-2</fullName>
    </recommendedName>
    <alternativeName>
        <fullName evidence="6">Blottin</fullName>
    </alternativeName>
</protein>
<evidence type="ECO:0000256" key="5">
    <source>
        <dbReference type="ARBA" id="ARBA00070177"/>
    </source>
</evidence>
<dbReference type="SMART" id="SM01039">
    <property type="entry name" value="BRICHOS"/>
    <property type="match status" value="1"/>
</dbReference>
<feature type="domain" description="BRICHOS" evidence="8">
    <location>
        <begin position="52"/>
        <end position="150"/>
    </location>
</feature>
<dbReference type="KEGG" id="clv:102085929"/>
<dbReference type="FunFam" id="3.30.390.150:FF:000004">
    <property type="entry name" value="Gastrokine 2"/>
    <property type="match status" value="1"/>
</dbReference>
<evidence type="ECO:0000313" key="9">
    <source>
        <dbReference type="EMBL" id="PKK18261.1"/>
    </source>
</evidence>
<dbReference type="GeneID" id="102085929"/>
<keyword evidence="4" id="KW-1015">Disulfide bond</keyword>
<dbReference type="CTD" id="200504"/>
<evidence type="ECO:0000256" key="1">
    <source>
        <dbReference type="ARBA" id="ARBA00004613"/>
    </source>
</evidence>
<dbReference type="AlphaFoldDB" id="A0A2I0LLF0"/>
<dbReference type="Pfam" id="PF04089">
    <property type="entry name" value="BRICHOS"/>
    <property type="match status" value="1"/>
</dbReference>
<name>A0A2I0LLF0_COLLI</name>
<dbReference type="Gene3D" id="3.30.390.150">
    <property type="match status" value="1"/>
</dbReference>
<dbReference type="RefSeq" id="XP_005505294.1">
    <property type="nucleotide sequence ID" value="XM_005505237.3"/>
</dbReference>
<comment type="subcellular location">
    <subcellularLocation>
        <location evidence="1">Secreted</location>
    </subcellularLocation>
</comment>
<dbReference type="PANTHER" id="PTHR16483">
    <property type="entry name" value="GASTROKINE 1"/>
    <property type="match status" value="1"/>
</dbReference>
<keyword evidence="3 7" id="KW-0732">Signal</keyword>
<evidence type="ECO:0000256" key="7">
    <source>
        <dbReference type="SAM" id="SignalP"/>
    </source>
</evidence>
<dbReference type="STRING" id="8932.A0A2I0LLF0"/>
<reference evidence="9 10" key="1">
    <citation type="journal article" date="2013" name="Science">
        <title>Genomic diversity and evolution of the head crest in the rock pigeon.</title>
        <authorList>
            <person name="Shapiro M.D."/>
            <person name="Kronenberg Z."/>
            <person name="Li C."/>
            <person name="Domyan E.T."/>
            <person name="Pan H."/>
            <person name="Campbell M."/>
            <person name="Tan H."/>
            <person name="Huff C.D."/>
            <person name="Hu H."/>
            <person name="Vickrey A.I."/>
            <person name="Nielsen S.C."/>
            <person name="Stringham S.A."/>
            <person name="Hu H."/>
            <person name="Willerslev E."/>
            <person name="Gilbert M.T."/>
            <person name="Yandell M."/>
            <person name="Zhang G."/>
            <person name="Wang J."/>
        </authorList>
    </citation>
    <scope>NUCLEOTIDE SEQUENCE [LARGE SCALE GENOMIC DNA]</scope>
    <source>
        <tissue evidence="9">Blood</tissue>
    </source>
</reference>
<keyword evidence="2" id="KW-0964">Secreted</keyword>